<dbReference type="Pfam" id="PF03775">
    <property type="entry name" value="MinC_C"/>
    <property type="match status" value="1"/>
</dbReference>
<sequence>MRKGFAGARREPAVDDGTSEGVSALLRGRSWGIEVALDGVDLGDALAELESKLSAAEAFYRDCEATLRFGETAPSASELLRLQALLSGRNISIRRVLGGAAIAAAAEALGAPFEESVLGAPAPSPRREPRRSRVVELSESARSLKADFDGARADIASRRRAGETSVRRLDLKRLGGDEAPALRLVEAAPGTLYHVGTLRGGQSLQQIGNIVVVGDVNPGAELIASGDILVFGRLAGVAHAGAQGDSEARVRALELAPTQLRIATAIAAESSARRGKKAEPETACVRDGKIVVVPCSKEESW</sequence>
<dbReference type="InterPro" id="IPR013033">
    <property type="entry name" value="MinC"/>
</dbReference>
<dbReference type="PANTHER" id="PTHR34108">
    <property type="entry name" value="SEPTUM SITE-DETERMINING PROTEIN MINC"/>
    <property type="match status" value="1"/>
</dbReference>
<name>E6Q7I6_9ZZZZ</name>
<dbReference type="AlphaFoldDB" id="E6Q7I6"/>
<dbReference type="InterPro" id="IPR005526">
    <property type="entry name" value="Septum_form_inhib_MinC_C"/>
</dbReference>
<keyword evidence="3" id="KW-0131">Cell cycle</keyword>
<dbReference type="HAMAP" id="MF_00267">
    <property type="entry name" value="MinC"/>
    <property type="match status" value="1"/>
</dbReference>
<protein>
    <recommendedName>
        <fullName evidence="4">Septum formation inhibitor MinC C-terminal domain-containing protein</fullName>
    </recommendedName>
</protein>
<dbReference type="InterPro" id="IPR016098">
    <property type="entry name" value="CAP/MinC_C"/>
</dbReference>
<evidence type="ECO:0000259" key="4">
    <source>
        <dbReference type="Pfam" id="PF03775"/>
    </source>
</evidence>
<dbReference type="PROSITE" id="PS50890">
    <property type="entry name" value="PUA"/>
    <property type="match status" value="1"/>
</dbReference>
<dbReference type="SUPFAM" id="SSF63848">
    <property type="entry name" value="Cell-division inhibitor MinC, C-terminal domain"/>
    <property type="match status" value="1"/>
</dbReference>
<evidence type="ECO:0000256" key="2">
    <source>
        <dbReference type="ARBA" id="ARBA00023210"/>
    </source>
</evidence>
<evidence type="ECO:0000256" key="1">
    <source>
        <dbReference type="ARBA" id="ARBA00022618"/>
    </source>
</evidence>
<dbReference type="GO" id="GO:0000917">
    <property type="term" value="P:division septum assembly"/>
    <property type="evidence" value="ECO:0007669"/>
    <property type="project" value="UniProtKB-KW"/>
</dbReference>
<feature type="domain" description="Septum formation inhibitor MinC C-terminal" evidence="4">
    <location>
        <begin position="196"/>
        <end position="292"/>
    </location>
</feature>
<evidence type="ECO:0000256" key="3">
    <source>
        <dbReference type="ARBA" id="ARBA00023306"/>
    </source>
</evidence>
<dbReference type="GO" id="GO:1901891">
    <property type="term" value="P:regulation of cell septum assembly"/>
    <property type="evidence" value="ECO:0007669"/>
    <property type="project" value="InterPro"/>
</dbReference>
<keyword evidence="2" id="KW-0717">Septation</keyword>
<keyword evidence="1" id="KW-0132">Cell division</keyword>
<dbReference type="InterPro" id="IPR036145">
    <property type="entry name" value="MinC_C_sf"/>
</dbReference>
<organism evidence="5">
    <name type="scientific">mine drainage metagenome</name>
    <dbReference type="NCBI Taxonomy" id="410659"/>
    <lineage>
        <taxon>unclassified sequences</taxon>
        <taxon>metagenomes</taxon>
        <taxon>ecological metagenomes</taxon>
    </lineage>
</organism>
<accession>E6Q7I6</accession>
<proteinExistence type="inferred from homology"/>
<dbReference type="GO" id="GO:0000902">
    <property type="term" value="P:cell morphogenesis"/>
    <property type="evidence" value="ECO:0007669"/>
    <property type="project" value="InterPro"/>
</dbReference>
<reference evidence="5" key="1">
    <citation type="submission" date="2009-10" db="EMBL/GenBank/DDBJ databases">
        <title>Diversity of trophic interactions inside an arsenic-rich microbial ecosystem.</title>
        <authorList>
            <person name="Bertin P.N."/>
            <person name="Heinrich-Salmeron A."/>
            <person name="Pelletier E."/>
            <person name="Goulhen-Chollet F."/>
            <person name="Arsene-Ploetze F."/>
            <person name="Gallien S."/>
            <person name="Calteau A."/>
            <person name="Vallenet D."/>
            <person name="Casiot C."/>
            <person name="Chane-Woon-Ming B."/>
            <person name="Giloteaux L."/>
            <person name="Barakat M."/>
            <person name="Bonnefoy V."/>
            <person name="Bruneel O."/>
            <person name="Chandler M."/>
            <person name="Cleiss J."/>
            <person name="Duran R."/>
            <person name="Elbaz-Poulichet F."/>
            <person name="Fonknechten N."/>
            <person name="Lauga B."/>
            <person name="Mornico D."/>
            <person name="Ortet P."/>
            <person name="Schaeffer C."/>
            <person name="Siguier P."/>
            <person name="Alexander Thil Smith A."/>
            <person name="Van Dorsselaer A."/>
            <person name="Weissenbach J."/>
            <person name="Medigue C."/>
            <person name="Le Paslier D."/>
        </authorList>
    </citation>
    <scope>NUCLEOTIDE SEQUENCE</scope>
</reference>
<dbReference type="EMBL" id="CABO01000050">
    <property type="protein sequence ID" value="CBI03161.1"/>
    <property type="molecule type" value="Genomic_DNA"/>
</dbReference>
<comment type="caution">
    <text evidence="5">The sequence shown here is derived from an EMBL/GenBank/DDBJ whole genome shotgun (WGS) entry which is preliminary data.</text>
</comment>
<dbReference type="Gene3D" id="2.160.20.70">
    <property type="match status" value="1"/>
</dbReference>
<evidence type="ECO:0000313" key="5">
    <source>
        <dbReference type="EMBL" id="CBI03161.1"/>
    </source>
</evidence>
<dbReference type="PANTHER" id="PTHR34108:SF1">
    <property type="entry name" value="SEPTUM SITE-DETERMINING PROTEIN MINC"/>
    <property type="match status" value="1"/>
</dbReference>
<gene>
    <name evidence="5" type="ORF">CARN4_0052</name>
</gene>